<sequence>MPDERLRIAVIIGSTRQGRFAPTVADWFMSEAGQRAELDFDLIDLADSQLPAHLASSAPPGSAEALREFTERLDAADGFVIVVPEYNHSYPAVLKSAIDWSYTQWQAKPVGFVSYGGRAGGIRAVEHLRQVFCEMHATTLRDNISFHGGASQFGPDGRPLDAQDASAAAAVMLDQLTWWALALAEARARRPYKA</sequence>
<dbReference type="InterPro" id="IPR029039">
    <property type="entry name" value="Flavoprotein-like_sf"/>
</dbReference>
<dbReference type="PANTHER" id="PTHR30543:SF21">
    <property type="entry name" value="NAD(P)H-DEPENDENT FMN REDUCTASE LOT6"/>
    <property type="match status" value="1"/>
</dbReference>
<dbReference type="PANTHER" id="PTHR30543">
    <property type="entry name" value="CHROMATE REDUCTASE"/>
    <property type="match status" value="1"/>
</dbReference>
<dbReference type="Proteomes" id="UP001197247">
    <property type="component" value="Unassembled WGS sequence"/>
</dbReference>
<gene>
    <name evidence="2" type="ORF">KIH74_31080</name>
</gene>
<dbReference type="Gene3D" id="3.40.50.360">
    <property type="match status" value="1"/>
</dbReference>
<protein>
    <submittedName>
        <fullName evidence="2">NAD(P)H-dependent oxidoreductase</fullName>
    </submittedName>
</protein>
<comment type="caution">
    <text evidence="2">The sequence shown here is derived from an EMBL/GenBank/DDBJ whole genome shotgun (WGS) entry which is preliminary data.</text>
</comment>
<proteinExistence type="predicted"/>
<evidence type="ECO:0000259" key="1">
    <source>
        <dbReference type="Pfam" id="PF03358"/>
    </source>
</evidence>
<evidence type="ECO:0000313" key="3">
    <source>
        <dbReference type="Proteomes" id="UP001197247"/>
    </source>
</evidence>
<dbReference type="InterPro" id="IPR050712">
    <property type="entry name" value="NAD(P)H-dep_reductase"/>
</dbReference>
<evidence type="ECO:0000313" key="2">
    <source>
        <dbReference type="EMBL" id="MBT0773431.1"/>
    </source>
</evidence>
<dbReference type="InterPro" id="IPR005025">
    <property type="entry name" value="FMN_Rdtase-like_dom"/>
</dbReference>
<dbReference type="SUPFAM" id="SSF52218">
    <property type="entry name" value="Flavoproteins"/>
    <property type="match status" value="1"/>
</dbReference>
<feature type="domain" description="NADPH-dependent FMN reductase-like" evidence="1">
    <location>
        <begin position="7"/>
        <end position="146"/>
    </location>
</feature>
<dbReference type="RefSeq" id="WP_214159972.1">
    <property type="nucleotide sequence ID" value="NZ_JAHBAY010000017.1"/>
</dbReference>
<name>A0ABS5TRK9_9ACTN</name>
<accession>A0ABS5TRK9</accession>
<keyword evidence="3" id="KW-1185">Reference proteome</keyword>
<reference evidence="2 3" key="1">
    <citation type="submission" date="2021-05" db="EMBL/GenBank/DDBJ databases">
        <title>Kineosporia and Streptomyces sp. nov. two new marine actinobacteria isolated from Coral.</title>
        <authorList>
            <person name="Buangrab K."/>
            <person name="Sutthacheep M."/>
            <person name="Yeemin T."/>
            <person name="Harunari E."/>
            <person name="Igarashi Y."/>
            <person name="Kanchanasin P."/>
            <person name="Tanasupawat S."/>
            <person name="Phongsopitanun W."/>
        </authorList>
    </citation>
    <scope>NUCLEOTIDE SEQUENCE [LARGE SCALE GENOMIC DNA]</scope>
    <source>
        <strain evidence="2 3">J2-2</strain>
    </source>
</reference>
<dbReference type="EMBL" id="JAHBAY010000017">
    <property type="protein sequence ID" value="MBT0773431.1"/>
    <property type="molecule type" value="Genomic_DNA"/>
</dbReference>
<dbReference type="Pfam" id="PF03358">
    <property type="entry name" value="FMN_red"/>
    <property type="match status" value="1"/>
</dbReference>
<organism evidence="2 3">
    <name type="scientific">Kineosporia corallincola</name>
    <dbReference type="NCBI Taxonomy" id="2835133"/>
    <lineage>
        <taxon>Bacteria</taxon>
        <taxon>Bacillati</taxon>
        <taxon>Actinomycetota</taxon>
        <taxon>Actinomycetes</taxon>
        <taxon>Kineosporiales</taxon>
        <taxon>Kineosporiaceae</taxon>
        <taxon>Kineosporia</taxon>
    </lineage>
</organism>